<reference evidence="4" key="1">
    <citation type="submission" date="2020-03" db="EMBL/GenBank/DDBJ databases">
        <authorList>
            <person name="Chebbi M.A."/>
            <person name="Drezen J.M."/>
        </authorList>
    </citation>
    <scope>NUCLEOTIDE SEQUENCE</scope>
    <source>
        <tissue evidence="4">Whole body</tissue>
    </source>
</reference>
<evidence type="ECO:0000313" key="5">
    <source>
        <dbReference type="Proteomes" id="UP000729913"/>
    </source>
</evidence>
<evidence type="ECO:0000259" key="3">
    <source>
        <dbReference type="PROSITE" id="PS50252"/>
    </source>
</evidence>
<evidence type="ECO:0000313" key="4">
    <source>
        <dbReference type="EMBL" id="KAG8039727.1"/>
    </source>
</evidence>
<dbReference type="InterPro" id="IPR046360">
    <property type="entry name" value="T-box_DNA-bd"/>
</dbReference>
<dbReference type="GO" id="GO:0001708">
    <property type="term" value="P:cell fate specification"/>
    <property type="evidence" value="ECO:0007669"/>
    <property type="project" value="TreeGrafter"/>
</dbReference>
<sequence length="188" mass="21330">MRPLRLPLPPGMMHSSPLPMAPHHPLAAPHHLVPPHHPEEDGVVDDPKVTLEGKELWEKFHKLGTEMVITKSGRERRSKWTSGDGQKYEVKYRAEYKIGANRDVSPRELSSFDAHIRVNNAGRVRGLKYRVWLTMFVLYIGSLFEPVISLNEILYQVSLTQHVCFLLTIFISLELTAPASSPPDKYSG</sequence>
<keyword evidence="1" id="KW-0539">Nucleus</keyword>
<dbReference type="AlphaFoldDB" id="A0A8J5R3P2"/>
<dbReference type="GO" id="GO:0005634">
    <property type="term" value="C:nucleus"/>
    <property type="evidence" value="ECO:0007669"/>
    <property type="project" value="UniProtKB-SubCell"/>
</dbReference>
<dbReference type="PROSITE" id="PS50252">
    <property type="entry name" value="TBOX_3"/>
    <property type="match status" value="1"/>
</dbReference>
<dbReference type="GO" id="GO:0000981">
    <property type="term" value="F:DNA-binding transcription factor activity, RNA polymerase II-specific"/>
    <property type="evidence" value="ECO:0007669"/>
    <property type="project" value="TreeGrafter"/>
</dbReference>
<feature type="region of interest" description="Disordered" evidence="2">
    <location>
        <begin position="1"/>
        <end position="25"/>
    </location>
</feature>
<feature type="compositionally biased region" description="Low complexity" evidence="2">
    <location>
        <begin position="12"/>
        <end position="25"/>
    </location>
</feature>
<reference evidence="4" key="2">
    <citation type="submission" date="2021-04" db="EMBL/GenBank/DDBJ databases">
        <title>Genome-wide patterns of bracovirus chromosomal integration into multiple host tissues during parasitism.</title>
        <authorList>
            <person name="Chebbi M.A.C."/>
        </authorList>
    </citation>
    <scope>NUCLEOTIDE SEQUENCE</scope>
    <source>
        <tissue evidence="4">Whole body</tissue>
    </source>
</reference>
<dbReference type="PANTHER" id="PTHR11267:SF181">
    <property type="entry name" value="OPTOMOTOR-BLIND PROTEIN"/>
    <property type="match status" value="1"/>
</dbReference>
<dbReference type="GO" id="GO:0000785">
    <property type="term" value="C:chromatin"/>
    <property type="evidence" value="ECO:0007669"/>
    <property type="project" value="TreeGrafter"/>
</dbReference>
<dbReference type="OrthoDB" id="7442607at2759"/>
<dbReference type="GO" id="GO:0045893">
    <property type="term" value="P:positive regulation of DNA-templated transcription"/>
    <property type="evidence" value="ECO:0007669"/>
    <property type="project" value="InterPro"/>
</dbReference>
<dbReference type="EMBL" id="JAAOIC020000032">
    <property type="protein sequence ID" value="KAG8039727.1"/>
    <property type="molecule type" value="Genomic_DNA"/>
</dbReference>
<dbReference type="Proteomes" id="UP000729913">
    <property type="component" value="Unassembled WGS sequence"/>
</dbReference>
<feature type="compositionally biased region" description="Pro residues" evidence="2">
    <location>
        <begin position="1"/>
        <end position="10"/>
    </location>
</feature>
<comment type="caution">
    <text evidence="1">Lacks conserved residue(s) required for the propagation of feature annotation.</text>
</comment>
<keyword evidence="5" id="KW-1185">Reference proteome</keyword>
<keyword evidence="1" id="KW-0238">DNA-binding</keyword>
<comment type="subcellular location">
    <subcellularLocation>
        <location evidence="1">Nucleus</location>
    </subcellularLocation>
</comment>
<dbReference type="PANTHER" id="PTHR11267">
    <property type="entry name" value="T-BOX PROTEIN-RELATED"/>
    <property type="match status" value="1"/>
</dbReference>
<comment type="caution">
    <text evidence="4">The sequence shown here is derived from an EMBL/GenBank/DDBJ whole genome shotgun (WGS) entry which is preliminary data.</text>
</comment>
<dbReference type="Pfam" id="PF00907">
    <property type="entry name" value="T-box"/>
    <property type="match status" value="1"/>
</dbReference>
<organism evidence="4 5">
    <name type="scientific">Cotesia typhae</name>
    <dbReference type="NCBI Taxonomy" id="2053667"/>
    <lineage>
        <taxon>Eukaryota</taxon>
        <taxon>Metazoa</taxon>
        <taxon>Ecdysozoa</taxon>
        <taxon>Arthropoda</taxon>
        <taxon>Hexapoda</taxon>
        <taxon>Insecta</taxon>
        <taxon>Pterygota</taxon>
        <taxon>Neoptera</taxon>
        <taxon>Endopterygota</taxon>
        <taxon>Hymenoptera</taxon>
        <taxon>Apocrita</taxon>
        <taxon>Ichneumonoidea</taxon>
        <taxon>Braconidae</taxon>
        <taxon>Microgastrinae</taxon>
        <taxon>Cotesia</taxon>
    </lineage>
</organism>
<dbReference type="InterPro" id="IPR001699">
    <property type="entry name" value="TF_T-box"/>
</dbReference>
<dbReference type="GO" id="GO:0000978">
    <property type="term" value="F:RNA polymerase II cis-regulatory region sequence-specific DNA binding"/>
    <property type="evidence" value="ECO:0007669"/>
    <property type="project" value="InterPro"/>
</dbReference>
<accession>A0A8J5R3P2</accession>
<evidence type="ECO:0000256" key="2">
    <source>
        <dbReference type="SAM" id="MobiDB-lite"/>
    </source>
</evidence>
<evidence type="ECO:0000256" key="1">
    <source>
        <dbReference type="PROSITE-ProRule" id="PRU00201"/>
    </source>
</evidence>
<feature type="domain" description="T-box" evidence="3">
    <location>
        <begin position="51"/>
        <end position="74"/>
    </location>
</feature>
<gene>
    <name evidence="4" type="ORF">G9C98_000456</name>
</gene>
<protein>
    <recommendedName>
        <fullName evidence="3">T-box domain-containing protein</fullName>
    </recommendedName>
</protein>
<proteinExistence type="predicted"/>
<name>A0A8J5R3P2_9HYME</name>